<evidence type="ECO:0008006" key="7">
    <source>
        <dbReference type="Google" id="ProtNLM"/>
    </source>
</evidence>
<dbReference type="InterPro" id="IPR036901">
    <property type="entry name" value="Asp/Orn_carbamoylTrfase_sf"/>
</dbReference>
<keyword evidence="1 2" id="KW-0808">Transferase</keyword>
<evidence type="ECO:0000313" key="6">
    <source>
        <dbReference type="Proteomes" id="UP000005149"/>
    </source>
</evidence>
<dbReference type="InterPro" id="IPR006131">
    <property type="entry name" value="Asp_carbamoyltransf_Asp/Orn-bd"/>
</dbReference>
<evidence type="ECO:0000256" key="1">
    <source>
        <dbReference type="ARBA" id="ARBA00022679"/>
    </source>
</evidence>
<dbReference type="AlphaFoldDB" id="K1JLU3"/>
<dbReference type="GO" id="GO:0042450">
    <property type="term" value="P:L-arginine biosynthetic process via ornithine"/>
    <property type="evidence" value="ECO:0007669"/>
    <property type="project" value="TreeGrafter"/>
</dbReference>
<evidence type="ECO:0000259" key="4">
    <source>
        <dbReference type="Pfam" id="PF02729"/>
    </source>
</evidence>
<gene>
    <name evidence="5" type="ORF">HMPREF1171_01359</name>
</gene>
<dbReference type="GO" id="GO:0019240">
    <property type="term" value="P:citrulline biosynthetic process"/>
    <property type="evidence" value="ECO:0007669"/>
    <property type="project" value="TreeGrafter"/>
</dbReference>
<dbReference type="InterPro" id="IPR017702">
    <property type="entry name" value="Carbamoyltransferase_YgeW"/>
</dbReference>
<dbReference type="Gene3D" id="3.40.50.1370">
    <property type="entry name" value="Aspartate/ornithine carbamoyltransferase"/>
    <property type="match status" value="2"/>
</dbReference>
<sequence length="419" mass="46406">MALVSVTCEWKGSNAFLINRLGLTMKAVNRLIKEINELKSNLHEKDFLLTWEQTPQELALVLKLAEALKGLRAENIATKLFNTGLGISVFRDNSTRTRFSYASALNLLGLTQQDLDEGKSQIAHGETVRETANMISFCADAIGIRDDMYLGAGNAYMREVGAALDEGFEKGVLPQRPALVNLQCDIDHPTQSMADLAWLQEHFGSLENLKGKKIAMTWAYSPSYGKPLSVPQGIIGLMTRFGMEVTLAHPEGYDLIPDVIEVARENAKASGGSFRQVTSMAEAFKDADIVYPKSWAPYQVMEQRTELLRANDHAGLKELEQHCLAQNAKHKDWHCTEEMMALTKGGEALYMHCLPADISGVSCKEGEVSEGVFEKYRIATYKEASWKPYIIAAMIVARKFSAPGAALEGLIKEAQKRVK</sequence>
<dbReference type="EMBL" id="AGWR01000013">
    <property type="protein sequence ID" value="EKB28827.1"/>
    <property type="molecule type" value="Genomic_DNA"/>
</dbReference>
<comment type="similarity">
    <text evidence="2">Belongs to the aspartate/ornithine carbamoyltransferase superfamily.</text>
</comment>
<dbReference type="PANTHER" id="PTHR45753:SF3">
    <property type="entry name" value="ORNITHINE TRANSCARBAMYLASE, MITOCHONDRIAL"/>
    <property type="match status" value="1"/>
</dbReference>
<dbReference type="PRINTS" id="PR00101">
    <property type="entry name" value="ATCASE"/>
</dbReference>
<organism evidence="5 6">
    <name type="scientific">Aeromonas dhakensis</name>
    <dbReference type="NCBI Taxonomy" id="196024"/>
    <lineage>
        <taxon>Bacteria</taxon>
        <taxon>Pseudomonadati</taxon>
        <taxon>Pseudomonadota</taxon>
        <taxon>Gammaproteobacteria</taxon>
        <taxon>Aeromonadales</taxon>
        <taxon>Aeromonadaceae</taxon>
        <taxon>Aeromonas</taxon>
    </lineage>
</organism>
<comment type="caution">
    <text evidence="5">The sequence shown here is derived from an EMBL/GenBank/DDBJ whole genome shotgun (WGS) entry which is preliminary data.</text>
</comment>
<dbReference type="Pfam" id="PF00185">
    <property type="entry name" value="OTCace"/>
    <property type="match status" value="1"/>
</dbReference>
<dbReference type="HOGENOM" id="CLU_043846_3_3_6"/>
<dbReference type="GO" id="GO:0016597">
    <property type="term" value="F:amino acid binding"/>
    <property type="evidence" value="ECO:0007669"/>
    <property type="project" value="InterPro"/>
</dbReference>
<dbReference type="SUPFAM" id="SSF53671">
    <property type="entry name" value="Aspartate/ornithine carbamoyltransferase"/>
    <property type="match status" value="1"/>
</dbReference>
<evidence type="ECO:0000313" key="5">
    <source>
        <dbReference type="EMBL" id="EKB28827.1"/>
    </source>
</evidence>
<reference evidence="5 6" key="1">
    <citation type="submission" date="2012-06" db="EMBL/GenBank/DDBJ databases">
        <title>The Genome Sequence of Aeromonas hydrophila SSU.</title>
        <authorList>
            <consortium name="The Broad Institute Genome Sequencing Platform"/>
            <person name="Earl A."/>
            <person name="Ward D."/>
            <person name="Feldgarden M."/>
            <person name="Gevers D."/>
            <person name="Chopra A."/>
            <person name="Walker B."/>
            <person name="Young S.K."/>
            <person name="Zeng Q."/>
            <person name="Gargeya S."/>
            <person name="Fitzgerald M."/>
            <person name="Haas B."/>
            <person name="Abouelleil A."/>
            <person name="Alvarado L."/>
            <person name="Arachchi H.M."/>
            <person name="Berlin A.M."/>
            <person name="Chapman S.B."/>
            <person name="Goldberg J."/>
            <person name="Griggs A."/>
            <person name="Gujja S."/>
            <person name="Hansen M."/>
            <person name="Howarth C."/>
            <person name="Imamovic A."/>
            <person name="Larimer J."/>
            <person name="McCowan C."/>
            <person name="Montmayeur A."/>
            <person name="Murphy C."/>
            <person name="Neiman D."/>
            <person name="Pearson M."/>
            <person name="Priest M."/>
            <person name="Roberts A."/>
            <person name="Saif S."/>
            <person name="Shea T."/>
            <person name="Sisk P."/>
            <person name="Sykes S."/>
            <person name="Wortman J."/>
            <person name="Nusbaum C."/>
            <person name="Birren B."/>
        </authorList>
    </citation>
    <scope>NUCLEOTIDE SEQUENCE [LARGE SCALE GENOMIC DNA]</scope>
    <source>
        <strain evidence="5 6">SSU</strain>
    </source>
</reference>
<keyword evidence="6" id="KW-1185">Reference proteome</keyword>
<dbReference type="GO" id="GO:0004585">
    <property type="term" value="F:ornithine carbamoyltransferase activity"/>
    <property type="evidence" value="ECO:0007669"/>
    <property type="project" value="TreeGrafter"/>
</dbReference>
<dbReference type="NCBIfam" id="TIGR03316">
    <property type="entry name" value="ygeW"/>
    <property type="match status" value="1"/>
</dbReference>
<evidence type="ECO:0000259" key="3">
    <source>
        <dbReference type="Pfam" id="PF00185"/>
    </source>
</evidence>
<dbReference type="PRINTS" id="PR00100">
    <property type="entry name" value="AOTCASE"/>
</dbReference>
<dbReference type="PANTHER" id="PTHR45753">
    <property type="entry name" value="ORNITHINE CARBAMOYLTRANSFERASE, MITOCHONDRIAL"/>
    <property type="match status" value="1"/>
</dbReference>
<dbReference type="Pfam" id="PF02729">
    <property type="entry name" value="OTCace_N"/>
    <property type="match status" value="1"/>
</dbReference>
<dbReference type="InterPro" id="IPR006130">
    <property type="entry name" value="Asp/Orn_carbamoylTrfase"/>
</dbReference>
<dbReference type="Proteomes" id="UP000005149">
    <property type="component" value="Unassembled WGS sequence"/>
</dbReference>
<name>K1JLU3_9GAMM</name>
<proteinExistence type="inferred from homology"/>
<feature type="domain" description="Aspartate/ornithine carbamoyltransferase carbamoyl-P binding" evidence="4">
    <location>
        <begin position="45"/>
        <end position="201"/>
    </location>
</feature>
<dbReference type="InterPro" id="IPR006132">
    <property type="entry name" value="Asp/Orn_carbamoyltranf_P-bd"/>
</dbReference>
<accession>K1JLU3</accession>
<protein>
    <recommendedName>
        <fullName evidence="7">Knotted carbamoyltransferase YgeW</fullName>
    </recommendedName>
</protein>
<dbReference type="NCBIfam" id="NF005538">
    <property type="entry name" value="PRK07200.1"/>
    <property type="match status" value="1"/>
</dbReference>
<dbReference type="PATRIC" id="fig|1073377.4.peg.1393"/>
<evidence type="ECO:0000256" key="2">
    <source>
        <dbReference type="RuleBase" id="RU003634"/>
    </source>
</evidence>
<feature type="domain" description="Aspartate/ornithine carbamoyltransferase Asp/Orn-binding" evidence="3">
    <location>
        <begin position="234"/>
        <end position="396"/>
    </location>
</feature>